<keyword evidence="2" id="KW-1185">Reference proteome</keyword>
<organism evidence="1 2">
    <name type="scientific">Dendrolimus kikuchii</name>
    <dbReference type="NCBI Taxonomy" id="765133"/>
    <lineage>
        <taxon>Eukaryota</taxon>
        <taxon>Metazoa</taxon>
        <taxon>Ecdysozoa</taxon>
        <taxon>Arthropoda</taxon>
        <taxon>Hexapoda</taxon>
        <taxon>Insecta</taxon>
        <taxon>Pterygota</taxon>
        <taxon>Neoptera</taxon>
        <taxon>Endopterygota</taxon>
        <taxon>Lepidoptera</taxon>
        <taxon>Glossata</taxon>
        <taxon>Ditrysia</taxon>
        <taxon>Bombycoidea</taxon>
        <taxon>Lasiocampidae</taxon>
        <taxon>Dendrolimus</taxon>
    </lineage>
</organism>
<name>A0ACC1DJG5_9NEOP</name>
<dbReference type="EMBL" id="CM034388">
    <property type="protein sequence ID" value="KAJ0183511.1"/>
    <property type="molecule type" value="Genomic_DNA"/>
</dbReference>
<sequence length="518" mass="58656">MQNVSILQYHSKFSIIPTCTMLTVLSTVALYNMIQVDTSYGILEGEVVENRYGGTYYSFRGIPYAAAPIGDLRFKAPQPPKPWQGIRSAKELGSVCFQYNPTVGDTPIGSEDCLYLNIFTPDVKPPKPLPVMVWIHGGGFLWGSGNDDFYGPQFLVRHGVILVTMNYRLEVLGFLSLDSEDIPGNAGMKDQVAAMRWVKDNIMRFGGDPENITIFGESAGGASVGYHLVSPITKGLFKRAIMQSGTAASWWGLPLEPREKALVLAKQLGCYSEDDKELYQFFKTQPLENLVRLRLPVITNHKLYETEFGVVDEKQFGSNERYFHGDVIEALKNNAHEGVDVIIGYTKDEGLITLVIANSTIEIFSKLADNYLEFFTPQQMKTSLSVKQQLQAGRKIREFYFKHDRVTPAKKDILLKFLNFDMFNHDILLQRDILAKTSNRNVYFYKFNCVTERNVMARFYKLDNVVGDRDVVCHADDLGYLFDSQVIQSVTPKLEVNSKTFKIIDTVTKLWTNFAKYG</sequence>
<comment type="caution">
    <text evidence="1">The sequence shown here is derived from an EMBL/GenBank/DDBJ whole genome shotgun (WGS) entry which is preliminary data.</text>
</comment>
<protein>
    <submittedName>
        <fullName evidence="1">Uncharacterized protein</fullName>
    </submittedName>
</protein>
<reference evidence="1 2" key="1">
    <citation type="journal article" date="2021" name="Front. Genet.">
        <title>Chromosome-Level Genome Assembly Reveals Significant Gene Expansion in the Toll and IMD Signaling Pathways of Dendrolimus kikuchii.</title>
        <authorList>
            <person name="Zhou J."/>
            <person name="Wu P."/>
            <person name="Xiong Z."/>
            <person name="Liu N."/>
            <person name="Zhao N."/>
            <person name="Ji M."/>
            <person name="Qiu Y."/>
            <person name="Yang B."/>
        </authorList>
    </citation>
    <scope>NUCLEOTIDE SEQUENCE [LARGE SCALE GENOMIC DNA]</scope>
    <source>
        <strain evidence="1">Ann1</strain>
    </source>
</reference>
<accession>A0ACC1DJG5</accession>
<gene>
    <name evidence="1" type="ORF">K1T71_001487</name>
</gene>
<evidence type="ECO:0000313" key="2">
    <source>
        <dbReference type="Proteomes" id="UP000824533"/>
    </source>
</evidence>
<dbReference type="Proteomes" id="UP000824533">
    <property type="component" value="Linkage Group LG02"/>
</dbReference>
<proteinExistence type="predicted"/>
<evidence type="ECO:0000313" key="1">
    <source>
        <dbReference type="EMBL" id="KAJ0183511.1"/>
    </source>
</evidence>